<dbReference type="KEGG" id="cro:ROD_29491"/>
<dbReference type="STRING" id="637910.ROD_29491"/>
<dbReference type="HOGENOM" id="CLU_2477774_0_0_6"/>
<name>D2TJP6_CITRI</name>
<dbReference type="AlphaFoldDB" id="D2TJP6"/>
<dbReference type="Proteomes" id="UP000001889">
    <property type="component" value="Chromosome"/>
</dbReference>
<protein>
    <submittedName>
        <fullName evidence="1">Uncharacterized protein</fullName>
    </submittedName>
</protein>
<gene>
    <name evidence="1" type="ordered locus">ROD_29491</name>
</gene>
<dbReference type="EMBL" id="FN543502">
    <property type="protein sequence ID" value="CBG89687.1"/>
    <property type="molecule type" value="Genomic_DNA"/>
</dbReference>
<sequence length="87" mass="10178">MKMLVSEHIKDFRGRSFFINNELVCEILMLFFRTSISGWVSLSINEGIAIFSQVESEPFLLDLNEINDEFAYPIKNIPQLTDYIEKK</sequence>
<evidence type="ECO:0000313" key="1">
    <source>
        <dbReference type="EMBL" id="CBG89687.1"/>
    </source>
</evidence>
<reference evidence="1 2" key="1">
    <citation type="journal article" date="2010" name="J. Bacteriol.">
        <title>The Citrobacter rodentium genome sequence reveals convergent evolution with human pathogenic Escherichia coli.</title>
        <authorList>
            <person name="Petty N.K."/>
            <person name="Bulgin R."/>
            <person name="Crepin V.F."/>
            <person name="Cerdeno-Tarraga A.M."/>
            <person name="Schroeder G.N."/>
            <person name="Quail M.A."/>
            <person name="Lennard N."/>
            <person name="Corton C."/>
            <person name="Barron A."/>
            <person name="Clark L."/>
            <person name="Toribio A.L."/>
            <person name="Parkhill J."/>
            <person name="Dougan G."/>
            <person name="Frankel G."/>
            <person name="Thomson N.R."/>
        </authorList>
    </citation>
    <scope>NUCLEOTIDE SEQUENCE [LARGE SCALE GENOMIC DNA]</scope>
    <source>
        <strain evidence="1 2">ICC168</strain>
    </source>
</reference>
<dbReference type="eggNOG" id="ENOG5031QVG">
    <property type="taxonomic scope" value="Bacteria"/>
</dbReference>
<keyword evidence="2" id="KW-1185">Reference proteome</keyword>
<evidence type="ECO:0000313" key="2">
    <source>
        <dbReference type="Proteomes" id="UP000001889"/>
    </source>
</evidence>
<organism evidence="1 2">
    <name type="scientific">Citrobacter rodentium (strain ICC168)</name>
    <name type="common">Citrobacter freundii biotype 4280</name>
    <dbReference type="NCBI Taxonomy" id="637910"/>
    <lineage>
        <taxon>Bacteria</taxon>
        <taxon>Pseudomonadati</taxon>
        <taxon>Pseudomonadota</taxon>
        <taxon>Gammaproteobacteria</taxon>
        <taxon>Enterobacterales</taxon>
        <taxon>Enterobacteriaceae</taxon>
        <taxon>Citrobacter</taxon>
    </lineage>
</organism>
<accession>D2TJP6</accession>
<proteinExistence type="predicted"/>